<keyword evidence="16 19" id="KW-0472">Membrane</keyword>
<dbReference type="Gene3D" id="1.10.3430.10">
    <property type="entry name" value="Ammonium transporter AmtB like domains"/>
    <property type="match status" value="1"/>
</dbReference>
<dbReference type="Pfam" id="PF07730">
    <property type="entry name" value="HisKA_3"/>
    <property type="match status" value="1"/>
</dbReference>
<feature type="domain" description="Histidine kinase" evidence="20">
    <location>
        <begin position="452"/>
        <end position="645"/>
    </location>
</feature>
<comment type="cofactor">
    <cofactor evidence="2">
        <name>[4Fe-4S] cluster</name>
        <dbReference type="ChEBI" id="CHEBI:49883"/>
    </cofactor>
</comment>
<dbReference type="GO" id="GO:0051539">
    <property type="term" value="F:4 iron, 4 sulfur cluster binding"/>
    <property type="evidence" value="ECO:0007669"/>
    <property type="project" value="UniProtKB-KW"/>
</dbReference>
<feature type="transmembrane region" description="Helical" evidence="19">
    <location>
        <begin position="263"/>
        <end position="281"/>
    </location>
</feature>
<evidence type="ECO:0000256" key="12">
    <source>
        <dbReference type="ARBA" id="ARBA00022989"/>
    </source>
</evidence>
<dbReference type="GO" id="GO:0000155">
    <property type="term" value="F:phosphorelay sensor kinase activity"/>
    <property type="evidence" value="ECO:0007669"/>
    <property type="project" value="InterPro"/>
</dbReference>
<reference evidence="21" key="2">
    <citation type="submission" date="2020-01" db="EMBL/GenBank/DDBJ databases">
        <authorList>
            <person name="Hornung B."/>
        </authorList>
    </citation>
    <scope>NUCLEOTIDE SEQUENCE</scope>
    <source>
        <strain evidence="21">PacBioINE</strain>
    </source>
</reference>
<dbReference type="GO" id="GO:0008519">
    <property type="term" value="F:ammonium channel activity"/>
    <property type="evidence" value="ECO:0007669"/>
    <property type="project" value="InterPro"/>
</dbReference>
<evidence type="ECO:0000256" key="2">
    <source>
        <dbReference type="ARBA" id="ARBA00001966"/>
    </source>
</evidence>
<dbReference type="SUPFAM" id="SSF55874">
    <property type="entry name" value="ATPase domain of HSP90 chaperone/DNA topoisomerase II/histidine kinase"/>
    <property type="match status" value="1"/>
</dbReference>
<feature type="transmembrane region" description="Helical" evidence="19">
    <location>
        <begin position="89"/>
        <end position="109"/>
    </location>
</feature>
<feature type="transmembrane region" description="Helical" evidence="19">
    <location>
        <begin position="121"/>
        <end position="141"/>
    </location>
</feature>
<dbReference type="EMBL" id="LR746496">
    <property type="protein sequence ID" value="CAA7599403.1"/>
    <property type="molecule type" value="Genomic_DNA"/>
</dbReference>
<dbReference type="CDD" id="cd16917">
    <property type="entry name" value="HATPase_UhpB-NarQ-NarX-like"/>
    <property type="match status" value="1"/>
</dbReference>
<gene>
    <name evidence="21" type="ORF">DEACI_0025</name>
    <name evidence="22" type="ORF">DEACI_1242</name>
</gene>
<evidence type="ECO:0000256" key="1">
    <source>
        <dbReference type="ARBA" id="ARBA00000085"/>
    </source>
</evidence>
<accession>A0A8S0VVF7</accession>
<dbReference type="GO" id="GO:0097272">
    <property type="term" value="P:ammonium homeostasis"/>
    <property type="evidence" value="ECO:0007669"/>
    <property type="project" value="TreeGrafter"/>
</dbReference>
<dbReference type="NCBIfam" id="TIGR00836">
    <property type="entry name" value="amt"/>
    <property type="match status" value="1"/>
</dbReference>
<dbReference type="GO" id="GO:0005886">
    <property type="term" value="C:plasma membrane"/>
    <property type="evidence" value="ECO:0007669"/>
    <property type="project" value="UniProtKB-SubCell"/>
</dbReference>
<evidence type="ECO:0000256" key="17">
    <source>
        <dbReference type="ARBA" id="ARBA00023177"/>
    </source>
</evidence>
<dbReference type="GO" id="GO:0046872">
    <property type="term" value="F:metal ion binding"/>
    <property type="evidence" value="ECO:0007669"/>
    <property type="project" value="UniProtKB-KW"/>
</dbReference>
<dbReference type="Gene3D" id="3.30.565.10">
    <property type="entry name" value="Histidine kinase-like ATPase, C-terminal domain"/>
    <property type="match status" value="1"/>
</dbReference>
<evidence type="ECO:0000256" key="16">
    <source>
        <dbReference type="ARBA" id="ARBA00023136"/>
    </source>
</evidence>
<evidence type="ECO:0000256" key="19">
    <source>
        <dbReference type="RuleBase" id="RU362002"/>
    </source>
</evidence>
<keyword evidence="10" id="KW-0479">Metal-binding</keyword>
<dbReference type="KEGG" id="aacx:DEACI_0025"/>
<keyword evidence="7" id="KW-0004">4Fe-4S</keyword>
<dbReference type="InterPro" id="IPR029020">
    <property type="entry name" value="Ammonium/urea_transptr"/>
</dbReference>
<feature type="transmembrane region" description="Helical" evidence="19">
    <location>
        <begin position="44"/>
        <end position="69"/>
    </location>
</feature>
<evidence type="ECO:0000313" key="21">
    <source>
        <dbReference type="EMBL" id="CAA7599403.1"/>
    </source>
</evidence>
<evidence type="ECO:0000313" key="23">
    <source>
        <dbReference type="Proteomes" id="UP001071230"/>
    </source>
</evidence>
<evidence type="ECO:0000256" key="4">
    <source>
        <dbReference type="ARBA" id="ARBA00004496"/>
    </source>
</evidence>
<dbReference type="EMBL" id="CDGJ01000033">
    <property type="protein sequence ID" value="CEJ06791.1"/>
    <property type="molecule type" value="Genomic_DNA"/>
</dbReference>
<reference evidence="22" key="1">
    <citation type="submission" date="2014-11" db="EMBL/GenBank/DDBJ databases">
        <authorList>
            <person name="Hornung B.V."/>
        </authorList>
    </citation>
    <scope>NUCLEOTIDE SEQUENCE</scope>
    <source>
        <strain evidence="22">INE</strain>
    </source>
</reference>
<keyword evidence="14" id="KW-0902">Two-component regulatory system</keyword>
<keyword evidence="11 21" id="KW-0418">Kinase</keyword>
<evidence type="ECO:0000256" key="7">
    <source>
        <dbReference type="ARBA" id="ARBA00022485"/>
    </source>
</evidence>
<dbReference type="PROSITE" id="PS50109">
    <property type="entry name" value="HIS_KIN"/>
    <property type="match status" value="1"/>
</dbReference>
<keyword evidence="21" id="KW-0808">Transferase</keyword>
<dbReference type="PRINTS" id="PR00344">
    <property type="entry name" value="BCTRLSENSOR"/>
</dbReference>
<dbReference type="InterPro" id="IPR011712">
    <property type="entry name" value="Sig_transdc_His_kin_sub3_dim/P"/>
</dbReference>
<dbReference type="InterPro" id="IPR003594">
    <property type="entry name" value="HATPase_dom"/>
</dbReference>
<evidence type="ECO:0000256" key="9">
    <source>
        <dbReference type="ARBA" id="ARBA00022692"/>
    </source>
</evidence>
<dbReference type="InterPro" id="IPR004358">
    <property type="entry name" value="Sig_transdc_His_kin-like_C"/>
</dbReference>
<comment type="subcellular location">
    <subcellularLocation>
        <location evidence="19">Cell membrane</location>
        <topology evidence="19">Multi-pass membrane protein</topology>
    </subcellularLocation>
    <subcellularLocation>
        <location evidence="4">Cytoplasm</location>
    </subcellularLocation>
    <subcellularLocation>
        <location evidence="3">Membrane</location>
        <topology evidence="3">Multi-pass membrane protein</topology>
    </subcellularLocation>
</comment>
<keyword evidence="6 19" id="KW-0813">Transport</keyword>
<feature type="transmembrane region" description="Helical" evidence="19">
    <location>
        <begin position="6"/>
        <end position="32"/>
    </location>
</feature>
<feature type="transmembrane region" description="Helical" evidence="19">
    <location>
        <begin position="319"/>
        <end position="339"/>
    </location>
</feature>
<dbReference type="SUPFAM" id="SSF111352">
    <property type="entry name" value="Ammonium transporter"/>
    <property type="match status" value="1"/>
</dbReference>
<evidence type="ECO:0000256" key="10">
    <source>
        <dbReference type="ARBA" id="ARBA00022723"/>
    </source>
</evidence>
<keyword evidence="12 19" id="KW-1133">Transmembrane helix</keyword>
<keyword evidence="8" id="KW-0963">Cytoplasm</keyword>
<dbReference type="Pfam" id="PF02518">
    <property type="entry name" value="HATPase_c"/>
    <property type="match status" value="1"/>
</dbReference>
<dbReference type="Proteomes" id="UP000836597">
    <property type="component" value="Chromosome"/>
</dbReference>
<dbReference type="SMART" id="SM00387">
    <property type="entry name" value="HATPase_c"/>
    <property type="match status" value="1"/>
</dbReference>
<evidence type="ECO:0000256" key="6">
    <source>
        <dbReference type="ARBA" id="ARBA00022448"/>
    </source>
</evidence>
<keyword evidence="13" id="KW-0408">Iron</keyword>
<feature type="transmembrane region" description="Helical" evidence="19">
    <location>
        <begin position="351"/>
        <end position="376"/>
    </location>
</feature>
<evidence type="ECO:0000256" key="13">
    <source>
        <dbReference type="ARBA" id="ARBA00023004"/>
    </source>
</evidence>
<evidence type="ECO:0000256" key="3">
    <source>
        <dbReference type="ARBA" id="ARBA00004141"/>
    </source>
</evidence>
<dbReference type="InterPro" id="IPR001905">
    <property type="entry name" value="Ammonium_transpt"/>
</dbReference>
<comment type="similarity">
    <text evidence="5 19">Belongs to the ammonia transporter channel (TC 1.A.11.2) family.</text>
</comment>
<feature type="transmembrane region" description="Helical" evidence="19">
    <location>
        <begin position="161"/>
        <end position="181"/>
    </location>
</feature>
<dbReference type="GO" id="GO:0046983">
    <property type="term" value="F:protein dimerization activity"/>
    <property type="evidence" value="ECO:0007669"/>
    <property type="project" value="InterPro"/>
</dbReference>
<dbReference type="GO" id="GO:0005737">
    <property type="term" value="C:cytoplasm"/>
    <property type="evidence" value="ECO:0007669"/>
    <property type="project" value="UniProtKB-SubCell"/>
</dbReference>
<feature type="transmembrane region" description="Helical" evidence="19">
    <location>
        <begin position="231"/>
        <end position="251"/>
    </location>
</feature>
<dbReference type="InterPro" id="IPR024041">
    <property type="entry name" value="NH4_transpt_AmtB-like_dom"/>
</dbReference>
<dbReference type="AlphaFoldDB" id="A0A8S0VVF7"/>
<evidence type="ECO:0000313" key="22">
    <source>
        <dbReference type="EMBL" id="CEJ06791.1"/>
    </source>
</evidence>
<dbReference type="InterPro" id="IPR036890">
    <property type="entry name" value="HATPase_C_sf"/>
</dbReference>
<keyword evidence="9 19" id="KW-0812">Transmembrane</keyword>
<evidence type="ECO:0000256" key="14">
    <source>
        <dbReference type="ARBA" id="ARBA00023012"/>
    </source>
</evidence>
<evidence type="ECO:0000256" key="11">
    <source>
        <dbReference type="ARBA" id="ARBA00022777"/>
    </source>
</evidence>
<comment type="catalytic activity">
    <reaction evidence="1">
        <text>ATP + protein L-histidine = ADP + protein N-phospho-L-histidine.</text>
        <dbReference type="EC" id="2.7.13.3"/>
    </reaction>
</comment>
<keyword evidence="23" id="KW-1185">Reference proteome</keyword>
<sequence>MEVDLNHLWLIVSACFVFFMQAGFVCYEVGFIQSKNVISVAIENILTFIITTLVFSFLGFALMFGPGPWGLFGGHYWLLNNLAQAHNSLGFVFVFFELMFAGTAVTIVSGSMSERTRLLPLLLAAVILAGFIYPLFGHWVWGDLFLNQPAWLKNLGFMDFAGATVVHATAGWVSLAGIIVVGPRKDKWDEEGKIKKLGRSNIPFAALGTFILWFSWFGFNGGSLLEFNDRIGLILLNTNFSAAAGVVGAILTTRFFIRDHSYMEAIFAGALGGLVAITASSNYLEPLAAVMVGFISGSVVVLAGLLLEKLGLDDAVGAVPIHGFGGAAGTILLAFFASPQFLGGQSRLLKFFVQLLGVTVNFVWSFGLGLLMFYLIKKRFGLRVTEEEEEKGLNIVEFGDIYSWQEYLKITHYENLTQDLSGKIQQQNQLLQKQAKLLAETQEHERVKLARDLHDGVGQSLAALKLQLGLIANKVRMEEKDPALSEQVERTVRLTTETIEEIRGVLFNLKPGILERKGLKSAIEEILRTLGKTGEIRFEFSLSAEMPPWEDTAVLNLYRVIQECLANILKHAQATEVKLHFSLLRSDLYLFQISDNGRGFNPDEVHTGLGLSSMQERLKMLGGKLRIVTAESRGTSILMEVPYEG</sequence>
<comment type="function">
    <text evidence="18">Member of the two-component regulatory system NreB/NreC involved in the control of dissimilatory nitrate/nitrite reduction in response to oxygen. NreB functions as a direct oxygen sensor histidine kinase which is autophosphorylated, in the absence of oxygen, probably at the conserved histidine residue, and transfers its phosphate group probably to a conserved aspartate residue of NreC. NreB/NreC activates the expression of the nitrate (narGHJI) and nitrite (nir) reductase operons, as well as the putative nitrate transporter gene narT.</text>
</comment>
<feature type="transmembrane region" description="Helical" evidence="19">
    <location>
        <begin position="287"/>
        <end position="307"/>
    </location>
</feature>
<name>A0A8S0VVF7_9FIRM</name>
<evidence type="ECO:0000259" key="20">
    <source>
        <dbReference type="PROSITE" id="PS50109"/>
    </source>
</evidence>
<dbReference type="Gene3D" id="1.20.5.1930">
    <property type="match status" value="1"/>
</dbReference>
<dbReference type="InterPro" id="IPR005467">
    <property type="entry name" value="His_kinase_dom"/>
</dbReference>
<proteinExistence type="inferred from homology"/>
<evidence type="ECO:0000256" key="5">
    <source>
        <dbReference type="ARBA" id="ARBA00005887"/>
    </source>
</evidence>
<dbReference type="Proteomes" id="UP001071230">
    <property type="component" value="Unassembled WGS sequence"/>
</dbReference>
<evidence type="ECO:0000256" key="8">
    <source>
        <dbReference type="ARBA" id="ARBA00022490"/>
    </source>
</evidence>
<protein>
    <recommendedName>
        <fullName evidence="19">Ammonium transporter</fullName>
    </recommendedName>
</protein>
<feature type="transmembrane region" description="Helical" evidence="19">
    <location>
        <begin position="202"/>
        <end position="219"/>
    </location>
</feature>
<keyword evidence="15" id="KW-0411">Iron-sulfur</keyword>
<evidence type="ECO:0000256" key="18">
    <source>
        <dbReference type="ARBA" id="ARBA00024827"/>
    </source>
</evidence>
<organism evidence="21">
    <name type="scientific">Acididesulfobacillus acetoxydans</name>
    <dbReference type="NCBI Taxonomy" id="1561005"/>
    <lineage>
        <taxon>Bacteria</taxon>
        <taxon>Bacillati</taxon>
        <taxon>Bacillota</taxon>
        <taxon>Clostridia</taxon>
        <taxon>Eubacteriales</taxon>
        <taxon>Peptococcaceae</taxon>
        <taxon>Acididesulfobacillus</taxon>
    </lineage>
</organism>
<evidence type="ECO:0000256" key="15">
    <source>
        <dbReference type="ARBA" id="ARBA00023014"/>
    </source>
</evidence>
<dbReference type="PANTHER" id="PTHR11730:SF89">
    <property type="entry name" value="AMMONIUM TRANSPORTER SLL0108-RELATED"/>
    <property type="match status" value="1"/>
</dbReference>
<dbReference type="Pfam" id="PF00909">
    <property type="entry name" value="Ammonium_transp"/>
    <property type="match status" value="1"/>
</dbReference>
<keyword evidence="17 19" id="KW-0924">Ammonia transport</keyword>
<dbReference type="PANTHER" id="PTHR11730">
    <property type="entry name" value="AMMONIUM TRANSPORTER"/>
    <property type="match status" value="1"/>
</dbReference>